<evidence type="ECO:0000313" key="2">
    <source>
        <dbReference type="Proteomes" id="UP000475325"/>
    </source>
</evidence>
<gene>
    <name evidence="1" type="ORF">TWF102_004677</name>
</gene>
<protein>
    <submittedName>
        <fullName evidence="1">Uncharacterized protein</fullName>
    </submittedName>
</protein>
<organism evidence="1 2">
    <name type="scientific">Orbilia oligospora</name>
    <name type="common">Nematode-trapping fungus</name>
    <name type="synonym">Arthrobotrys oligospora</name>
    <dbReference type="NCBI Taxonomy" id="2813651"/>
    <lineage>
        <taxon>Eukaryota</taxon>
        <taxon>Fungi</taxon>
        <taxon>Dikarya</taxon>
        <taxon>Ascomycota</taxon>
        <taxon>Pezizomycotina</taxon>
        <taxon>Orbiliomycetes</taxon>
        <taxon>Orbiliales</taxon>
        <taxon>Orbiliaceae</taxon>
        <taxon>Orbilia</taxon>
    </lineage>
</organism>
<comment type="caution">
    <text evidence="1">The sequence shown here is derived from an EMBL/GenBank/DDBJ whole genome shotgun (WGS) entry which is preliminary data.</text>
</comment>
<proteinExistence type="predicted"/>
<reference evidence="1 2" key="1">
    <citation type="submission" date="2019-06" db="EMBL/GenBank/DDBJ databases">
        <authorList>
            <person name="Palmer J.M."/>
        </authorList>
    </citation>
    <scope>NUCLEOTIDE SEQUENCE [LARGE SCALE GENOMIC DNA]</scope>
    <source>
        <strain evidence="1 2">TWF102</strain>
    </source>
</reference>
<dbReference type="EMBL" id="WIQW01000022">
    <property type="protein sequence ID" value="KAF3101939.1"/>
    <property type="molecule type" value="Genomic_DNA"/>
</dbReference>
<sequence length="143" mass="16210">MVSSPAAATSIGDLEAGTATRSFRNHASVPQPCKLVYAYKFIIFANGAQPVLNEKGTPSTCVYVCPDVLTHNMSSNRTQLWTAKRLAMTQHRLASLYRTEIRARKARTMMSAVLTRFHYRIFRNRNEKHEQLEVLNCSDKDMT</sequence>
<name>A0A7C8JGD4_ORBOL</name>
<dbReference type="AlphaFoldDB" id="A0A7C8JGD4"/>
<accession>A0A7C8JGD4</accession>
<evidence type="ECO:0000313" key="1">
    <source>
        <dbReference type="EMBL" id="KAF3101939.1"/>
    </source>
</evidence>
<dbReference type="Proteomes" id="UP000475325">
    <property type="component" value="Unassembled WGS sequence"/>
</dbReference>